<dbReference type="EMBL" id="FOYT01000001">
    <property type="protein sequence ID" value="SFR33548.1"/>
    <property type="molecule type" value="Genomic_DNA"/>
</dbReference>
<sequence>MDPYKRLDRDQMPCHWHVVRSDDGIGFRHRERDVTVEAVEADGPHREFSGRWQLRFRHRVNEAESCRIVGHVTSESEALGALFSWMERINAAVENSDSALNVASIGRQVASDVTPQSSTHWTASDQPDDGGPRGPGPNDRRLQGGGSPERVRR</sequence>
<dbReference type="OrthoDB" id="282529at2157"/>
<evidence type="ECO:0000313" key="2">
    <source>
        <dbReference type="EMBL" id="SFR33548.1"/>
    </source>
</evidence>
<feature type="region of interest" description="Disordered" evidence="1">
    <location>
        <begin position="110"/>
        <end position="153"/>
    </location>
</feature>
<accession>A0A1I6FUG3</accession>
<proteinExistence type="predicted"/>
<gene>
    <name evidence="2" type="ORF">SAMN04487947_0021</name>
</gene>
<feature type="compositionally biased region" description="Polar residues" evidence="1">
    <location>
        <begin position="111"/>
        <end position="124"/>
    </location>
</feature>
<organism evidence="2 3">
    <name type="scientific">Halogeometricum rufum</name>
    <dbReference type="NCBI Taxonomy" id="553469"/>
    <lineage>
        <taxon>Archaea</taxon>
        <taxon>Methanobacteriati</taxon>
        <taxon>Methanobacteriota</taxon>
        <taxon>Stenosarchaea group</taxon>
        <taxon>Halobacteria</taxon>
        <taxon>Halobacteriales</taxon>
        <taxon>Haloferacaceae</taxon>
        <taxon>Halogeometricum</taxon>
    </lineage>
</organism>
<evidence type="ECO:0000313" key="3">
    <source>
        <dbReference type="Proteomes" id="UP000198531"/>
    </source>
</evidence>
<dbReference type="Proteomes" id="UP000198531">
    <property type="component" value="Unassembled WGS sequence"/>
</dbReference>
<evidence type="ECO:0000256" key="1">
    <source>
        <dbReference type="SAM" id="MobiDB-lite"/>
    </source>
</evidence>
<dbReference type="RefSeq" id="WP_089803722.1">
    <property type="nucleotide sequence ID" value="NZ_FOYT01000001.1"/>
</dbReference>
<keyword evidence="3" id="KW-1185">Reference proteome</keyword>
<name>A0A1I6FUG3_9EURY</name>
<dbReference type="AlphaFoldDB" id="A0A1I6FUG3"/>
<protein>
    <submittedName>
        <fullName evidence="2">Uncharacterized protein</fullName>
    </submittedName>
</protein>
<dbReference type="STRING" id="553469.SAMN04487947_0021"/>
<reference evidence="3" key="1">
    <citation type="submission" date="2016-10" db="EMBL/GenBank/DDBJ databases">
        <authorList>
            <person name="Varghese N."/>
            <person name="Submissions S."/>
        </authorList>
    </citation>
    <scope>NUCLEOTIDE SEQUENCE [LARGE SCALE GENOMIC DNA]</scope>
    <source>
        <strain evidence="3">CGMCC 1.7736</strain>
    </source>
</reference>